<organism evidence="2 3">
    <name type="scientific">Nocardiopsis exhalans</name>
    <dbReference type="NCBI Taxonomy" id="163604"/>
    <lineage>
        <taxon>Bacteria</taxon>
        <taxon>Bacillati</taxon>
        <taxon>Actinomycetota</taxon>
        <taxon>Actinomycetes</taxon>
        <taxon>Streptosporangiales</taxon>
        <taxon>Nocardiopsidaceae</taxon>
        <taxon>Nocardiopsis</taxon>
    </lineage>
</organism>
<keyword evidence="3" id="KW-1185">Reference proteome</keyword>
<protein>
    <submittedName>
        <fullName evidence="2">ATP-grasp ribosomal peptide maturase</fullName>
    </submittedName>
</protein>
<feature type="domain" description="MvdD-like pre-ATP grasp" evidence="1">
    <location>
        <begin position="11"/>
        <end position="124"/>
    </location>
</feature>
<evidence type="ECO:0000259" key="1">
    <source>
        <dbReference type="Pfam" id="PF21068"/>
    </source>
</evidence>
<dbReference type="Pfam" id="PF21068">
    <property type="entry name" value="ATPgraspMvdD"/>
    <property type="match status" value="1"/>
</dbReference>
<dbReference type="InterPro" id="IPR026449">
    <property type="entry name" value="GRASP_SAV_5884"/>
</dbReference>
<evidence type="ECO:0000313" key="3">
    <source>
        <dbReference type="Proteomes" id="UP001055940"/>
    </source>
</evidence>
<accession>A0ABY5D6Q4</accession>
<dbReference type="RefSeq" id="WP_254419190.1">
    <property type="nucleotide sequence ID" value="NZ_BAAAJB010000002.1"/>
</dbReference>
<dbReference type="SUPFAM" id="SSF56059">
    <property type="entry name" value="Glutathione synthetase ATP-binding domain-like"/>
    <property type="match status" value="1"/>
</dbReference>
<sequence length="329" mass="35577">MTTTDHAGTVVLVLTCLEDITADLVIKVLHDRGATVVRLDPTDLGQGVSFDSVIGGGSPTWSGNLRTPTRTIGLADIDAVYYRRPSSWGSAHPDLRTAAFVTTEARHGFGGLLHNLPRAVYVNHPCAVTRADRKPGQLQTAARIGLNVPPTLVTNDLNAARTFAEKHGNVVYKPFRGLPQAEDGTAGAIWAQRVEPSTFDESLSVTAHLFQAEVDKVADARVTAVGNQLFASCITTLEGALDWRRADWGELSHAPVAVPASISSMLRRYLEAYGLTFGCFDFALTGPEEDPRSWVWLECNPNGQWGWLPDSAGIAEAFADSLTTQRTRP</sequence>
<dbReference type="EMBL" id="CP099837">
    <property type="protein sequence ID" value="USY20057.1"/>
    <property type="molecule type" value="Genomic_DNA"/>
</dbReference>
<reference evidence="2" key="1">
    <citation type="submission" date="2022-06" db="EMBL/GenBank/DDBJ databases">
        <authorList>
            <person name="Ping M."/>
        </authorList>
    </citation>
    <scope>NUCLEOTIDE SEQUENCE</scope>
    <source>
        <strain evidence="2">JCM11759T</strain>
    </source>
</reference>
<dbReference type="InterPro" id="IPR048936">
    <property type="entry name" value="MvdD-like_ATPgrasp"/>
</dbReference>
<dbReference type="Gene3D" id="3.30.470.20">
    <property type="entry name" value="ATP-grasp fold, B domain"/>
    <property type="match status" value="1"/>
</dbReference>
<evidence type="ECO:0000313" key="2">
    <source>
        <dbReference type="EMBL" id="USY20057.1"/>
    </source>
</evidence>
<gene>
    <name evidence="2" type="primary">tgmB</name>
    <name evidence="2" type="ORF">NE857_33355</name>
</gene>
<dbReference type="NCBIfam" id="TIGR04187">
    <property type="entry name" value="GRASP_SAV_5884"/>
    <property type="match status" value="1"/>
</dbReference>
<dbReference type="Proteomes" id="UP001055940">
    <property type="component" value="Chromosome"/>
</dbReference>
<dbReference type="PANTHER" id="PTHR21621">
    <property type="entry name" value="RIBOSOMAL PROTEIN S6 MODIFICATION PROTEIN"/>
    <property type="match status" value="1"/>
</dbReference>
<proteinExistence type="predicted"/>
<dbReference type="PANTHER" id="PTHR21621:SF0">
    <property type="entry name" value="BETA-CITRYLGLUTAMATE SYNTHASE B-RELATED"/>
    <property type="match status" value="1"/>
</dbReference>
<name>A0ABY5D6Q4_9ACTN</name>